<gene>
    <name evidence="15" type="primary">pbpC</name>
    <name evidence="15" type="ORF">NM961_07165</name>
</gene>
<evidence type="ECO:0000313" key="16">
    <source>
        <dbReference type="Proteomes" id="UP001165498"/>
    </source>
</evidence>
<dbReference type="PANTHER" id="PTHR32282:SF15">
    <property type="entry name" value="PENICILLIN-BINDING PROTEIN 1C"/>
    <property type="match status" value="1"/>
</dbReference>
<evidence type="ECO:0000256" key="1">
    <source>
        <dbReference type="ARBA" id="ARBA00004752"/>
    </source>
</evidence>
<accession>A0ABT1QQD7</accession>
<proteinExistence type="inferred from homology"/>
<dbReference type="InterPro" id="IPR001264">
    <property type="entry name" value="Glyco_trans_51"/>
</dbReference>
<dbReference type="Gene3D" id="2.60.40.10">
    <property type="entry name" value="Immunoglobulins"/>
    <property type="match status" value="1"/>
</dbReference>
<dbReference type="RefSeq" id="WP_255913231.1">
    <property type="nucleotide sequence ID" value="NZ_JANFQO010000005.1"/>
</dbReference>
<dbReference type="PANTHER" id="PTHR32282">
    <property type="entry name" value="BINDING PROTEIN TRANSPEPTIDASE, PUTATIVE-RELATED"/>
    <property type="match status" value="1"/>
</dbReference>
<dbReference type="InterPro" id="IPR011815">
    <property type="entry name" value="PBP_1c"/>
</dbReference>
<organism evidence="15 16">
    <name type="scientific">Tahibacter harae</name>
    <dbReference type="NCBI Taxonomy" id="2963937"/>
    <lineage>
        <taxon>Bacteria</taxon>
        <taxon>Pseudomonadati</taxon>
        <taxon>Pseudomonadota</taxon>
        <taxon>Gammaproteobacteria</taxon>
        <taxon>Lysobacterales</taxon>
        <taxon>Rhodanobacteraceae</taxon>
        <taxon>Tahibacter</taxon>
    </lineage>
</organism>
<dbReference type="EMBL" id="JANFQO010000005">
    <property type="protein sequence ID" value="MCQ4164487.1"/>
    <property type="molecule type" value="Genomic_DNA"/>
</dbReference>
<dbReference type="EC" id="2.4.99.28" evidence="10"/>
<evidence type="ECO:0000256" key="11">
    <source>
        <dbReference type="ARBA" id="ARBA00049902"/>
    </source>
</evidence>
<dbReference type="Proteomes" id="UP001165498">
    <property type="component" value="Unassembled WGS sequence"/>
</dbReference>
<dbReference type="Pfam" id="PF00905">
    <property type="entry name" value="Transpeptidase"/>
    <property type="match status" value="1"/>
</dbReference>
<dbReference type="InterPro" id="IPR036950">
    <property type="entry name" value="PBP_transglycosylase"/>
</dbReference>
<evidence type="ECO:0000256" key="10">
    <source>
        <dbReference type="ARBA" id="ARBA00044770"/>
    </source>
</evidence>
<evidence type="ECO:0000313" key="15">
    <source>
        <dbReference type="EMBL" id="MCQ4164487.1"/>
    </source>
</evidence>
<comment type="catalytic activity">
    <reaction evidence="11">
        <text>[GlcNAc-(1-&gt;4)-Mur2Ac(oyl-L-Ala-gamma-D-Glu-L-Lys-D-Ala-D-Ala)](n)-di-trans,octa-cis-undecaprenyl diphosphate + beta-D-GlcNAc-(1-&gt;4)-Mur2Ac(oyl-L-Ala-gamma-D-Glu-L-Lys-D-Ala-D-Ala)-di-trans,octa-cis-undecaprenyl diphosphate = [GlcNAc-(1-&gt;4)-Mur2Ac(oyl-L-Ala-gamma-D-Glu-L-Lys-D-Ala-D-Ala)](n+1)-di-trans,octa-cis-undecaprenyl diphosphate + di-trans,octa-cis-undecaprenyl diphosphate + H(+)</text>
        <dbReference type="Rhea" id="RHEA:23708"/>
        <dbReference type="Rhea" id="RHEA-COMP:9602"/>
        <dbReference type="Rhea" id="RHEA-COMP:9603"/>
        <dbReference type="ChEBI" id="CHEBI:15378"/>
        <dbReference type="ChEBI" id="CHEBI:58405"/>
        <dbReference type="ChEBI" id="CHEBI:60033"/>
        <dbReference type="ChEBI" id="CHEBI:78435"/>
        <dbReference type="EC" id="2.4.99.28"/>
    </reaction>
</comment>
<dbReference type="InterPro" id="IPR050396">
    <property type="entry name" value="Glycosyltr_51/Transpeptidase"/>
</dbReference>
<dbReference type="Pfam" id="PF00912">
    <property type="entry name" value="Transgly"/>
    <property type="match status" value="1"/>
</dbReference>
<dbReference type="Gene3D" id="3.40.710.10">
    <property type="entry name" value="DD-peptidase/beta-lactamase superfamily"/>
    <property type="match status" value="1"/>
</dbReference>
<evidence type="ECO:0000256" key="2">
    <source>
        <dbReference type="ARBA" id="ARBA00007090"/>
    </source>
</evidence>
<evidence type="ECO:0000256" key="5">
    <source>
        <dbReference type="ARBA" id="ARBA00022670"/>
    </source>
</evidence>
<evidence type="ECO:0000259" key="12">
    <source>
        <dbReference type="Pfam" id="PF00905"/>
    </source>
</evidence>
<dbReference type="InterPro" id="IPR001460">
    <property type="entry name" value="PCN-bd_Tpept"/>
</dbReference>
<evidence type="ECO:0000256" key="3">
    <source>
        <dbReference type="ARBA" id="ARBA00007739"/>
    </source>
</evidence>
<evidence type="ECO:0000256" key="9">
    <source>
        <dbReference type="ARBA" id="ARBA00023268"/>
    </source>
</evidence>
<keyword evidence="5" id="KW-0645">Protease</keyword>
<keyword evidence="6" id="KW-0328">Glycosyltransferase</keyword>
<dbReference type="NCBIfam" id="TIGR02073">
    <property type="entry name" value="PBP_1c"/>
    <property type="match status" value="1"/>
</dbReference>
<evidence type="ECO:0000259" key="13">
    <source>
        <dbReference type="Pfam" id="PF00912"/>
    </source>
</evidence>
<feature type="domain" description="Glycosyl transferase family 51" evidence="13">
    <location>
        <begin position="69"/>
        <end position="217"/>
    </location>
</feature>
<comment type="similarity">
    <text evidence="3">In the N-terminal section; belongs to the glycosyltransferase 51 family.</text>
</comment>
<keyword evidence="16" id="KW-1185">Reference proteome</keyword>
<dbReference type="InterPro" id="IPR009647">
    <property type="entry name" value="PBP_C"/>
</dbReference>
<evidence type="ECO:0000256" key="6">
    <source>
        <dbReference type="ARBA" id="ARBA00022676"/>
    </source>
</evidence>
<comment type="pathway">
    <text evidence="1">Cell wall biogenesis; peptidoglycan biosynthesis.</text>
</comment>
<keyword evidence="4" id="KW-0121">Carboxypeptidase</keyword>
<feature type="domain" description="Penicillin-binding C-terminal" evidence="14">
    <location>
        <begin position="708"/>
        <end position="794"/>
    </location>
</feature>
<evidence type="ECO:0000259" key="14">
    <source>
        <dbReference type="Pfam" id="PF06832"/>
    </source>
</evidence>
<keyword evidence="8" id="KW-0378">Hydrolase</keyword>
<protein>
    <recommendedName>
        <fullName evidence="10">peptidoglycan glycosyltransferase</fullName>
        <ecNumber evidence="10">2.4.99.28</ecNumber>
    </recommendedName>
</protein>
<evidence type="ECO:0000256" key="4">
    <source>
        <dbReference type="ARBA" id="ARBA00022645"/>
    </source>
</evidence>
<sequence>MPLRLLHALGRGIWTLILRWQNWLVGAALLAAVLVGIRCYPHAPLAAQASTSTGVYDASGQLLRLTLSRDDKYRQWLPLAQMPPALVEAVMLHEDAWFRWHPGFNPVSLVRGAWVSYVRGGNRQGGSTLTMQLARLLYRLNTRSPAGKAEQVLRAVWLELRYSKNEILEAYLNYAPYGGNVEGVAAASLVYFGKRPQDLSLPEALTLAVVPQDPTRRLRGAADAATGAVPALQQADLNRGLRAARDRLYARWRERHGADAGDDALMRLPLNLGATAQLPFIAPHAVEQVLREARLAGHGDAPRIDTTLDAGLQRVLERQLRETLQREGARGLDNAAALLVDTRDMGIKALVGSADYANAAIAGQVNGTAAKRSPGSTLKPFIYALGMDQGVLHPRTVLRDVPSSFGPFTPENYDGRFLGPVTATEALIRSRNIPAVWVASQLASPNLYEFLKRAGISRMLGERHYGLALVLGGGEVTMQELAGLYAMLANQGELRPLRLRQDEPVAPGVRLLSAEASFMTLDMLKQNPRPDEATTATPARLPIYWKTGTSWGFRDAWTAGGFGPYVLVVWMGNFDGAGNPALIGVETAAPLFFRMADAILAHDRRLAEPAWTIPPQLRKVEICLASGDLPNAWCPQRGTTWFIPGKSPIRVSTVHRPVVVDTRTGRVACPPYDPATTRTEIYEFWPSDLARVFAQAGIPRRKPPDDADCAAGDGDAPRITSPLRGAAYTLRARGGEESRVAFSATVDAGVRQVYWFVDDEYIGAAGSGETLFWQAAAAGTHTARAVDDHGRSDTRELRVIAVN</sequence>
<dbReference type="Pfam" id="PF06832">
    <property type="entry name" value="BiPBP_C"/>
    <property type="match status" value="1"/>
</dbReference>
<feature type="domain" description="Penicillin-binding protein transpeptidase" evidence="12">
    <location>
        <begin position="336"/>
        <end position="550"/>
    </location>
</feature>
<keyword evidence="9" id="KW-0511">Multifunctional enzyme</keyword>
<keyword evidence="7" id="KW-0808">Transferase</keyword>
<dbReference type="InterPro" id="IPR012338">
    <property type="entry name" value="Beta-lactam/transpept-like"/>
</dbReference>
<dbReference type="SUPFAM" id="SSF56601">
    <property type="entry name" value="beta-lactamase/transpeptidase-like"/>
    <property type="match status" value="1"/>
</dbReference>
<comment type="caution">
    <text evidence="15">The sequence shown here is derived from an EMBL/GenBank/DDBJ whole genome shotgun (WGS) entry which is preliminary data.</text>
</comment>
<dbReference type="Gene3D" id="1.10.3810.10">
    <property type="entry name" value="Biosynthetic peptidoglycan transglycosylase-like"/>
    <property type="match status" value="1"/>
</dbReference>
<evidence type="ECO:0000256" key="7">
    <source>
        <dbReference type="ARBA" id="ARBA00022679"/>
    </source>
</evidence>
<reference evidence="15" key="1">
    <citation type="submission" date="2022-07" db="EMBL/GenBank/DDBJ databases">
        <title>Tahibacter sp., a new gammaproteobacterium isolated from the silt sample collected at pig farm.</title>
        <authorList>
            <person name="Chen H."/>
        </authorList>
    </citation>
    <scope>NUCLEOTIDE SEQUENCE</scope>
    <source>
        <strain evidence="15">P2K</strain>
    </source>
</reference>
<dbReference type="SUPFAM" id="SSF53955">
    <property type="entry name" value="Lysozyme-like"/>
    <property type="match status" value="1"/>
</dbReference>
<evidence type="ECO:0000256" key="8">
    <source>
        <dbReference type="ARBA" id="ARBA00022801"/>
    </source>
</evidence>
<dbReference type="InterPro" id="IPR023346">
    <property type="entry name" value="Lysozyme-like_dom_sf"/>
</dbReference>
<name>A0ABT1QQD7_9GAMM</name>
<comment type="similarity">
    <text evidence="2">In the C-terminal section; belongs to the transpeptidase family.</text>
</comment>
<dbReference type="InterPro" id="IPR013783">
    <property type="entry name" value="Ig-like_fold"/>
</dbReference>